<evidence type="ECO:0000313" key="4">
    <source>
        <dbReference type="Proteomes" id="UP001500037"/>
    </source>
</evidence>
<sequence>MQGMSGELVPERSGLRASHEDRDEIVEQLTVAAGDGRLSSDELDERLEGALAARTYGELAKLVADLPVAAPGSASSNRPALAKDLVKLETRSGSIRRVGPWVVPRRMELAVRSGHVLLDFTQAVVTTPVMEVDVQVRSGHLLLVVPPGVVVDVDGVSVRSGHVQHRVRQAPDEPAVPVRLQVVLTGQVTSGHVLVRGPRRGFWAGLLRRSARRA</sequence>
<protein>
    <submittedName>
        <fullName evidence="3">DUF1707 domain-containing protein</fullName>
    </submittedName>
</protein>
<reference evidence="4" key="1">
    <citation type="journal article" date="2019" name="Int. J. Syst. Evol. Microbiol.">
        <title>The Global Catalogue of Microorganisms (GCM) 10K type strain sequencing project: providing services to taxonomists for standard genome sequencing and annotation.</title>
        <authorList>
            <consortium name="The Broad Institute Genomics Platform"/>
            <consortium name="The Broad Institute Genome Sequencing Center for Infectious Disease"/>
            <person name="Wu L."/>
            <person name="Ma J."/>
        </authorList>
    </citation>
    <scope>NUCLEOTIDE SEQUENCE [LARGE SCALE GENOMIC DNA]</scope>
    <source>
        <strain evidence="4">JCM 13004</strain>
    </source>
</reference>
<evidence type="ECO:0000313" key="3">
    <source>
        <dbReference type="EMBL" id="GAA1250330.1"/>
    </source>
</evidence>
<feature type="domain" description="DUF1707" evidence="2">
    <location>
        <begin position="15"/>
        <end position="67"/>
    </location>
</feature>
<dbReference type="EMBL" id="BAAALF010000090">
    <property type="protein sequence ID" value="GAA1250330.1"/>
    <property type="molecule type" value="Genomic_DNA"/>
</dbReference>
<feature type="compositionally biased region" description="Basic and acidic residues" evidence="1">
    <location>
        <begin position="9"/>
        <end position="22"/>
    </location>
</feature>
<name>A0ABP4H6K8_9ACTN</name>
<dbReference type="PANTHER" id="PTHR40763:SF5">
    <property type="entry name" value="MEMBRANE PROTEIN"/>
    <property type="match status" value="1"/>
</dbReference>
<gene>
    <name evidence="3" type="ORF">GCM10009665_46280</name>
</gene>
<dbReference type="PANTHER" id="PTHR40763">
    <property type="entry name" value="MEMBRANE PROTEIN-RELATED"/>
    <property type="match status" value="1"/>
</dbReference>
<dbReference type="Pfam" id="PF08044">
    <property type="entry name" value="DUF1707"/>
    <property type="match status" value="1"/>
</dbReference>
<comment type="caution">
    <text evidence="3">The sequence shown here is derived from an EMBL/GenBank/DDBJ whole genome shotgun (WGS) entry which is preliminary data.</text>
</comment>
<proteinExistence type="predicted"/>
<dbReference type="Proteomes" id="UP001500037">
    <property type="component" value="Unassembled WGS sequence"/>
</dbReference>
<feature type="region of interest" description="Disordered" evidence="1">
    <location>
        <begin position="1"/>
        <end position="22"/>
    </location>
</feature>
<evidence type="ECO:0000259" key="2">
    <source>
        <dbReference type="Pfam" id="PF08044"/>
    </source>
</evidence>
<organism evidence="3 4">
    <name type="scientific">Kitasatospora nipponensis</name>
    <dbReference type="NCBI Taxonomy" id="258049"/>
    <lineage>
        <taxon>Bacteria</taxon>
        <taxon>Bacillati</taxon>
        <taxon>Actinomycetota</taxon>
        <taxon>Actinomycetes</taxon>
        <taxon>Kitasatosporales</taxon>
        <taxon>Streptomycetaceae</taxon>
        <taxon>Kitasatospora</taxon>
    </lineage>
</organism>
<dbReference type="InterPro" id="IPR012551">
    <property type="entry name" value="DUF1707_SHOCT-like"/>
</dbReference>
<keyword evidence="4" id="KW-1185">Reference proteome</keyword>
<evidence type="ECO:0000256" key="1">
    <source>
        <dbReference type="SAM" id="MobiDB-lite"/>
    </source>
</evidence>
<accession>A0ABP4H6K8</accession>